<dbReference type="GO" id="GO:0003774">
    <property type="term" value="F:cytoskeletal motor activity"/>
    <property type="evidence" value="ECO:0007669"/>
    <property type="project" value="InterPro"/>
</dbReference>
<keyword evidence="4" id="KW-1003">Cell membrane</keyword>
<keyword evidence="8 9" id="KW-0975">Bacterial flagellum</keyword>
<dbReference type="PANTHER" id="PTHR30046:SF0">
    <property type="entry name" value="FLAGELLAR M-RING PROTEIN"/>
    <property type="match status" value="1"/>
</dbReference>
<proteinExistence type="inferred from homology"/>
<feature type="region of interest" description="Disordered" evidence="10">
    <location>
        <begin position="498"/>
        <end position="539"/>
    </location>
</feature>
<dbReference type="InterPro" id="IPR043427">
    <property type="entry name" value="YscJ/FliF"/>
</dbReference>
<dbReference type="EMBL" id="RXLQ01000009">
    <property type="protein sequence ID" value="RSZ57531.1"/>
    <property type="molecule type" value="Genomic_DNA"/>
</dbReference>
<dbReference type="AlphaFoldDB" id="A0A430HJ45"/>
<gene>
    <name evidence="14" type="primary">fliF</name>
    <name evidence="14" type="ORF">EJB06_17685</name>
</gene>
<organism evidence="14 15">
    <name type="scientific">Massilia atriviolacea</name>
    <dbReference type="NCBI Taxonomy" id="2495579"/>
    <lineage>
        <taxon>Bacteria</taxon>
        <taxon>Pseudomonadati</taxon>
        <taxon>Pseudomonadota</taxon>
        <taxon>Betaproteobacteria</taxon>
        <taxon>Burkholderiales</taxon>
        <taxon>Oxalobacteraceae</taxon>
        <taxon>Telluria group</taxon>
        <taxon>Massilia</taxon>
    </lineage>
</organism>
<evidence type="ECO:0000256" key="11">
    <source>
        <dbReference type="SAM" id="Phobius"/>
    </source>
</evidence>
<evidence type="ECO:0000313" key="15">
    <source>
        <dbReference type="Proteomes" id="UP000278085"/>
    </source>
</evidence>
<evidence type="ECO:0000256" key="5">
    <source>
        <dbReference type="ARBA" id="ARBA00022692"/>
    </source>
</evidence>
<reference evidence="14 15" key="1">
    <citation type="submission" date="2018-12" db="EMBL/GenBank/DDBJ databases">
        <authorList>
            <person name="Yang E."/>
        </authorList>
    </citation>
    <scope>NUCLEOTIDE SEQUENCE [LARGE SCALE GENOMIC DNA]</scope>
    <source>
        <strain evidence="14 15">SOD</strain>
    </source>
</reference>
<feature type="compositionally biased region" description="Low complexity" evidence="10">
    <location>
        <begin position="518"/>
        <end position="527"/>
    </location>
</feature>
<accession>A0A430HJ45</accession>
<keyword evidence="6 11" id="KW-1133">Transmembrane helix</keyword>
<dbReference type="InterPro" id="IPR013556">
    <property type="entry name" value="Flag_M-ring_C"/>
</dbReference>
<dbReference type="PRINTS" id="PR01009">
    <property type="entry name" value="FLGMRINGFLIF"/>
</dbReference>
<keyword evidence="14" id="KW-0969">Cilium</keyword>
<feature type="compositionally biased region" description="Polar residues" evidence="10">
    <location>
        <begin position="300"/>
        <end position="316"/>
    </location>
</feature>
<comment type="caution">
    <text evidence="14">The sequence shown here is derived from an EMBL/GenBank/DDBJ whole genome shotgun (WGS) entry which is preliminary data.</text>
</comment>
<evidence type="ECO:0000256" key="4">
    <source>
        <dbReference type="ARBA" id="ARBA00022475"/>
    </source>
</evidence>
<dbReference type="PIRSF" id="PIRSF004862">
    <property type="entry name" value="FliF"/>
    <property type="match status" value="1"/>
</dbReference>
<feature type="region of interest" description="Disordered" evidence="10">
    <location>
        <begin position="290"/>
        <end position="361"/>
    </location>
</feature>
<dbReference type="OrthoDB" id="8554211at2"/>
<keyword evidence="15" id="KW-1185">Reference proteome</keyword>
<dbReference type="InterPro" id="IPR045851">
    <property type="entry name" value="AMP-bd_C_sf"/>
</dbReference>
<dbReference type="GO" id="GO:0005886">
    <property type="term" value="C:plasma membrane"/>
    <property type="evidence" value="ECO:0007669"/>
    <property type="project" value="UniProtKB-SubCell"/>
</dbReference>
<dbReference type="RefSeq" id="WP_126075344.1">
    <property type="nucleotide sequence ID" value="NZ_CP051166.1"/>
</dbReference>
<evidence type="ECO:0000256" key="8">
    <source>
        <dbReference type="ARBA" id="ARBA00023143"/>
    </source>
</evidence>
<feature type="domain" description="Flagellar M-ring C-terminal" evidence="13">
    <location>
        <begin position="262"/>
        <end position="437"/>
    </location>
</feature>
<evidence type="ECO:0000256" key="2">
    <source>
        <dbReference type="ARBA" id="ARBA00004651"/>
    </source>
</evidence>
<dbReference type="Pfam" id="PF08345">
    <property type="entry name" value="YscJ_FliF_C"/>
    <property type="match status" value="1"/>
</dbReference>
<dbReference type="Gene3D" id="3.30.300.30">
    <property type="match status" value="1"/>
</dbReference>
<dbReference type="GO" id="GO:0009431">
    <property type="term" value="C:bacterial-type flagellum basal body, MS ring"/>
    <property type="evidence" value="ECO:0007669"/>
    <property type="project" value="InterPro"/>
</dbReference>
<dbReference type="Proteomes" id="UP000278085">
    <property type="component" value="Unassembled WGS sequence"/>
</dbReference>
<keyword evidence="14" id="KW-0282">Flagellum</keyword>
<evidence type="ECO:0000256" key="9">
    <source>
        <dbReference type="PIRNR" id="PIRNR004862"/>
    </source>
</evidence>
<dbReference type="PANTHER" id="PTHR30046">
    <property type="entry name" value="FLAGELLAR M-RING PROTEIN"/>
    <property type="match status" value="1"/>
</dbReference>
<keyword evidence="14" id="KW-0966">Cell projection</keyword>
<comment type="function">
    <text evidence="9">The M ring may be actively involved in energy transduction.</text>
</comment>
<comment type="subcellular location">
    <subcellularLocation>
        <location evidence="1 9">Bacterial flagellum basal body</location>
    </subcellularLocation>
    <subcellularLocation>
        <location evidence="2">Cell membrane</location>
        <topology evidence="2">Multi-pass membrane protein</topology>
    </subcellularLocation>
</comment>
<name>A0A430HJ45_9BURK</name>
<sequence length="570" mass="61298">MAAATAEELVDIPQQDTPPPPTFLQTPLGKNFLRGLGIAAVLAVMLGVWMWSQRVEYRVLFANVSDKDGGAITASLDQMAVPYKFSDGGASIMVPEEQVHGVRLKLAAQGLPKGGTVGFELMENQKLGVSQFHEQVNYQRSLEGELARSIESIAAVSSARVHLALPKPSVFVREQQKPTASVLLNLQTGRVIDQAQVNAIVHLLASSVSELPVSNVTVVDQAGNLLSDPDKANNARKLDPNQLKYVEAIQKNIIKQVESLITPLVGPGNVRAEATADIDFAQVDTAAEVYKPNSPPEPQSIRSQQTSEANGPSTANPAGVPGALTNQPPGLATAPLTAAGAPGAAPAVVTGPTRKDTTTNFEVDKTIRYEQRPMGLVKRLTVGVLVNHRRSVDPKTGKVTVTPLTAAQVAQINDLVKEAMGYNKDRGDTLNVTNAAFDGVDKPDVPPATLDWWRDPANLPLAKDIAKYLFVFAVIAFLYFRLLRPMLRPVMTKFDKAHEIPPEPTAEEEEKADEAADAEAQAAAEAQAEAEAESQQDHSYRANLELAKKLAQEDPRIVANVIKAWVGTNE</sequence>
<feature type="transmembrane region" description="Helical" evidence="11">
    <location>
        <begin position="465"/>
        <end position="483"/>
    </location>
</feature>
<evidence type="ECO:0000259" key="12">
    <source>
        <dbReference type="Pfam" id="PF01514"/>
    </source>
</evidence>
<comment type="similarity">
    <text evidence="3 9">Belongs to the FliF family.</text>
</comment>
<dbReference type="InterPro" id="IPR006182">
    <property type="entry name" value="FliF_N_dom"/>
</dbReference>
<keyword evidence="7 11" id="KW-0472">Membrane</keyword>
<evidence type="ECO:0000256" key="7">
    <source>
        <dbReference type="ARBA" id="ARBA00023136"/>
    </source>
</evidence>
<feature type="transmembrane region" description="Helical" evidence="11">
    <location>
        <begin position="32"/>
        <end position="51"/>
    </location>
</feature>
<evidence type="ECO:0000256" key="6">
    <source>
        <dbReference type="ARBA" id="ARBA00022989"/>
    </source>
</evidence>
<dbReference type="NCBIfam" id="TIGR00206">
    <property type="entry name" value="fliF"/>
    <property type="match status" value="1"/>
</dbReference>
<feature type="region of interest" description="Disordered" evidence="10">
    <location>
        <begin position="1"/>
        <end position="21"/>
    </location>
</feature>
<keyword evidence="5 11" id="KW-0812">Transmembrane</keyword>
<evidence type="ECO:0000256" key="1">
    <source>
        <dbReference type="ARBA" id="ARBA00004117"/>
    </source>
</evidence>
<evidence type="ECO:0000256" key="10">
    <source>
        <dbReference type="SAM" id="MobiDB-lite"/>
    </source>
</evidence>
<feature type="compositionally biased region" description="Low complexity" evidence="10">
    <location>
        <begin position="328"/>
        <end position="352"/>
    </location>
</feature>
<dbReference type="GO" id="GO:0071973">
    <property type="term" value="P:bacterial-type flagellum-dependent cell motility"/>
    <property type="evidence" value="ECO:0007669"/>
    <property type="project" value="InterPro"/>
</dbReference>
<evidence type="ECO:0000313" key="14">
    <source>
        <dbReference type="EMBL" id="RSZ57531.1"/>
    </source>
</evidence>
<dbReference type="InterPro" id="IPR000067">
    <property type="entry name" value="FlgMring_FliF"/>
</dbReference>
<dbReference type="Pfam" id="PF01514">
    <property type="entry name" value="YscJ_FliF"/>
    <property type="match status" value="1"/>
</dbReference>
<evidence type="ECO:0000259" key="13">
    <source>
        <dbReference type="Pfam" id="PF08345"/>
    </source>
</evidence>
<feature type="domain" description="Flagellar M-ring N-terminal" evidence="12">
    <location>
        <begin position="53"/>
        <end position="227"/>
    </location>
</feature>
<protein>
    <recommendedName>
        <fullName evidence="9">Flagellar M-ring protein</fullName>
    </recommendedName>
</protein>
<feature type="compositionally biased region" description="Acidic residues" evidence="10">
    <location>
        <begin position="505"/>
        <end position="517"/>
    </location>
</feature>
<evidence type="ECO:0000256" key="3">
    <source>
        <dbReference type="ARBA" id="ARBA00007971"/>
    </source>
</evidence>